<dbReference type="Proteomes" id="UP000075902">
    <property type="component" value="Unassembled WGS sequence"/>
</dbReference>
<dbReference type="EnsemblMetazoa" id="AMEC003645-RA">
    <property type="protein sequence ID" value="AMEC003645-PA"/>
    <property type="gene ID" value="AMEC003645"/>
</dbReference>
<evidence type="ECO:0000313" key="2">
    <source>
        <dbReference type="Proteomes" id="UP000075902"/>
    </source>
</evidence>
<keyword evidence="2" id="KW-1185">Reference proteome</keyword>
<name>A0A182TJW4_9DIPT</name>
<accession>A0A182TJW4</accession>
<dbReference type="VEuPathDB" id="VectorBase:AMEC003645"/>
<reference evidence="1" key="2">
    <citation type="submission" date="2020-05" db="UniProtKB">
        <authorList>
            <consortium name="EnsemblMetazoa"/>
        </authorList>
    </citation>
    <scope>IDENTIFICATION</scope>
    <source>
        <strain evidence="1">CM1001059</strain>
    </source>
</reference>
<protein>
    <submittedName>
        <fullName evidence="1">Uncharacterized protein</fullName>
    </submittedName>
</protein>
<organism evidence="1 2">
    <name type="scientific">Anopheles melas</name>
    <dbReference type="NCBI Taxonomy" id="34690"/>
    <lineage>
        <taxon>Eukaryota</taxon>
        <taxon>Metazoa</taxon>
        <taxon>Ecdysozoa</taxon>
        <taxon>Arthropoda</taxon>
        <taxon>Hexapoda</taxon>
        <taxon>Insecta</taxon>
        <taxon>Pterygota</taxon>
        <taxon>Neoptera</taxon>
        <taxon>Endopterygota</taxon>
        <taxon>Diptera</taxon>
        <taxon>Nematocera</taxon>
        <taxon>Culicoidea</taxon>
        <taxon>Culicidae</taxon>
        <taxon>Anophelinae</taxon>
        <taxon>Anopheles</taxon>
    </lineage>
</organism>
<evidence type="ECO:0000313" key="1">
    <source>
        <dbReference type="EnsemblMetazoa" id="AMEC003645-PA"/>
    </source>
</evidence>
<proteinExistence type="predicted"/>
<dbReference type="AlphaFoldDB" id="A0A182TJW4"/>
<sequence>MPRPTTTTQWHPAELSEKYLTFASTSHTVVPSGALVSVSGGTPPTVGTVELGRNYTTQLYATSALTVARCSVVIATILDRVAILVPGPGDDVPTPVLLPIYPSEEASGTTGSHSGKVLRPLRDYFSLGVELSDPQRTNERMCSPVIISCVRTIC</sequence>
<reference evidence="2" key="1">
    <citation type="submission" date="2014-01" db="EMBL/GenBank/DDBJ databases">
        <title>The Genome Sequence of Anopheles melas CM1001059_A (V2).</title>
        <authorList>
            <consortium name="The Broad Institute Genomics Platform"/>
            <person name="Neafsey D.E."/>
            <person name="Besansky N."/>
            <person name="Howell P."/>
            <person name="Walton C."/>
            <person name="Young S.K."/>
            <person name="Zeng Q."/>
            <person name="Gargeya S."/>
            <person name="Fitzgerald M."/>
            <person name="Haas B."/>
            <person name="Abouelleil A."/>
            <person name="Allen A.W."/>
            <person name="Alvarado L."/>
            <person name="Arachchi H.M."/>
            <person name="Berlin A.M."/>
            <person name="Chapman S.B."/>
            <person name="Gainer-Dewar J."/>
            <person name="Goldberg J."/>
            <person name="Griggs A."/>
            <person name="Gujja S."/>
            <person name="Hansen M."/>
            <person name="Howarth C."/>
            <person name="Imamovic A."/>
            <person name="Ireland A."/>
            <person name="Larimer J."/>
            <person name="McCowan C."/>
            <person name="Murphy C."/>
            <person name="Pearson M."/>
            <person name="Poon T.W."/>
            <person name="Priest M."/>
            <person name="Roberts A."/>
            <person name="Saif S."/>
            <person name="Shea T."/>
            <person name="Sisk P."/>
            <person name="Sykes S."/>
            <person name="Wortman J."/>
            <person name="Nusbaum C."/>
            <person name="Birren B."/>
        </authorList>
    </citation>
    <scope>NUCLEOTIDE SEQUENCE [LARGE SCALE GENOMIC DNA]</scope>
    <source>
        <strain evidence="2">CM1001059</strain>
    </source>
</reference>